<dbReference type="AlphaFoldDB" id="A0A645H2I3"/>
<protein>
    <submittedName>
        <fullName evidence="1">Uncharacterized protein</fullName>
    </submittedName>
</protein>
<evidence type="ECO:0000313" key="1">
    <source>
        <dbReference type="EMBL" id="MPN30053.1"/>
    </source>
</evidence>
<sequence length="38" mass="3661">MAGGVADGDEEGAVLLSGFLEGLAPPGVPVHGIVGMLQ</sequence>
<accession>A0A645H2I3</accession>
<proteinExistence type="predicted"/>
<reference evidence="1" key="1">
    <citation type="submission" date="2019-08" db="EMBL/GenBank/DDBJ databases">
        <authorList>
            <person name="Kucharzyk K."/>
            <person name="Murdoch R.W."/>
            <person name="Higgins S."/>
            <person name="Loffler F."/>
        </authorList>
    </citation>
    <scope>NUCLEOTIDE SEQUENCE</scope>
</reference>
<organism evidence="1">
    <name type="scientific">bioreactor metagenome</name>
    <dbReference type="NCBI Taxonomy" id="1076179"/>
    <lineage>
        <taxon>unclassified sequences</taxon>
        <taxon>metagenomes</taxon>
        <taxon>ecological metagenomes</taxon>
    </lineage>
</organism>
<comment type="caution">
    <text evidence="1">The sequence shown here is derived from an EMBL/GenBank/DDBJ whole genome shotgun (WGS) entry which is preliminary data.</text>
</comment>
<gene>
    <name evidence="1" type="ORF">SDC9_177510</name>
</gene>
<dbReference type="EMBL" id="VSSQ01081028">
    <property type="protein sequence ID" value="MPN30053.1"/>
    <property type="molecule type" value="Genomic_DNA"/>
</dbReference>
<name>A0A645H2I3_9ZZZZ</name>